<keyword evidence="4" id="KW-1185">Reference proteome</keyword>
<feature type="region of interest" description="Disordered" evidence="2">
    <location>
        <begin position="415"/>
        <end position="707"/>
    </location>
</feature>
<feature type="compositionally biased region" description="Polar residues" evidence="2">
    <location>
        <begin position="557"/>
        <end position="569"/>
    </location>
</feature>
<accession>A0ABR2JCN1</accession>
<evidence type="ECO:0000256" key="1">
    <source>
        <dbReference type="SAM" id="Coils"/>
    </source>
</evidence>
<organism evidence="3 4">
    <name type="scientific">Tritrichomonas musculus</name>
    <dbReference type="NCBI Taxonomy" id="1915356"/>
    <lineage>
        <taxon>Eukaryota</taxon>
        <taxon>Metamonada</taxon>
        <taxon>Parabasalia</taxon>
        <taxon>Tritrichomonadida</taxon>
        <taxon>Tritrichomonadidae</taxon>
        <taxon>Tritrichomonas</taxon>
    </lineage>
</organism>
<evidence type="ECO:0000313" key="4">
    <source>
        <dbReference type="Proteomes" id="UP001470230"/>
    </source>
</evidence>
<proteinExistence type="predicted"/>
<evidence type="ECO:0000313" key="3">
    <source>
        <dbReference type="EMBL" id="KAK8875660.1"/>
    </source>
</evidence>
<comment type="caution">
    <text evidence="3">The sequence shown here is derived from an EMBL/GenBank/DDBJ whole genome shotgun (WGS) entry which is preliminary data.</text>
</comment>
<keyword evidence="1" id="KW-0175">Coiled coil</keyword>
<feature type="compositionally biased region" description="Basic and acidic residues" evidence="2">
    <location>
        <begin position="606"/>
        <end position="616"/>
    </location>
</feature>
<feature type="compositionally biased region" description="Low complexity" evidence="2">
    <location>
        <begin position="503"/>
        <end position="529"/>
    </location>
</feature>
<feature type="compositionally biased region" description="Basic residues" evidence="2">
    <location>
        <begin position="592"/>
        <end position="605"/>
    </location>
</feature>
<sequence>MSNQQPQAPTSNLAEALVASGLVKNVKIPQPERLTNSTNNISEPVITNVPAPIISVPNHLTQTKTKRAQSNLDFVNVTSQRGQNQIKLAPIENIYVDRQTNAPLPKLKLKPEGSGLRSEAPLSDLSFFHEKPQKKESTELTNEEILRSIPSNEPITFPRTMLVASTIGKPQIASRANYENLNSLLQHLVSQIELDPNSTDEEKIVAQRDAFNTVMSEIVRQGFYECSEKGDLFNNMRTYMNQTADQIPVLTNKLQKVREAAQNQIAALKSENEDLEKKNETLFAKYNSLEKDQNRLQSRLKFAEEKIPQLEENTRLLRLKNQESEIKVSETLKKLEKVKEKKTKMKKSNVENQSIIEEMGKQVQNLLDFKEKAQDTVFLLTDENDRLKKINIELKKEIETLREATNELAKKLEQTVKESKKNSNRINEQTQTAFFSKQPNYGGNNRYNNNKNNGKMNSSSNDGMERGRSRNQLSYRNAMESDTESSDDDDSYYSYYEDDENISNRTTGTTSSTTKSTPKSSKINNNNKNNNKKTPHKESNAKNNNKVSDSGNDKSDISNNDYNESVDSGNESETTNEAENNQTEEQGPTKPRPTKSSHQNKKKDKKSPSKTKEKTTTAKKPTTKPNSASNKGNSNGIQINNDSDQNYEDNENDNEEENSDNDKETDESNENTKETDNTKDEDNGNDNNASKPVHKRRKKHKNKNKNVTVQEIRELKKDFDACQEFVGDITLDSFKKLKERILSRNGRFVPNTENLMRAQDGTFNIIREDETVPPSEGFHDTLRMFVHSLMNRVMDKSCFTVFFSTIGIQSTEAELMSEEEGGNKSDFSNTSNLRLPSNSMSQSHCVIPTTRTMLVDRETMCFQHELMRDEFGDNFTKLLDPAYSDRPPRSFEWLVKSIKSIYDEKTVKDTKDYSDMAKMGNGGSSSLFKAISMPLFALQWSMRQYGLEYLAHQCCWDLVNTARAHQSKAADVETFRKFLDEDFTTTQLTFFLRMRTICMRRGITLPVSIFVDDNADNEDNSEGNSNNSVVYNQVFLTLSIAIEIIQKVFQKAGQEAVDAAVRAVRHDIVRKPSPKADTSVTYVSMISLLNHSIEAFQNFELNELRKLMKCCSVKPKLDNKGFRQLVRELVPSANDQNVAELYRLMLSQPAESDSTIEKVVLSKKKFIEKFYSKSLLSKENTEEIFDIEKFYSSSPEFESVKEKWKSLLPLFDDALEDAEKREKDPSLSHEMQCLKLDIDNVNTSLTCFDVFGAHKNILTCLIQYQELVWTFKTPEIELMDETTNSIMNILKI</sequence>
<feature type="compositionally biased region" description="Polar residues" evidence="2">
    <location>
        <begin position="626"/>
        <end position="639"/>
    </location>
</feature>
<dbReference type="PANTHER" id="PTHR15361:SF5">
    <property type="entry name" value="C3H1-TYPE DOMAIN-CONTAINING PROTEIN"/>
    <property type="match status" value="1"/>
</dbReference>
<reference evidence="3 4" key="1">
    <citation type="submission" date="2024-04" db="EMBL/GenBank/DDBJ databases">
        <title>Tritrichomonas musculus Genome.</title>
        <authorList>
            <person name="Alves-Ferreira E."/>
            <person name="Grigg M."/>
            <person name="Lorenzi H."/>
            <person name="Galac M."/>
        </authorList>
    </citation>
    <scope>NUCLEOTIDE SEQUENCE [LARGE SCALE GENOMIC DNA]</scope>
    <source>
        <strain evidence="3 4">EAF2021</strain>
    </source>
</reference>
<feature type="compositionally biased region" description="Polar residues" evidence="2">
    <location>
        <begin position="541"/>
        <end position="550"/>
    </location>
</feature>
<dbReference type="EMBL" id="JAPFFF010000012">
    <property type="protein sequence ID" value="KAK8875660.1"/>
    <property type="molecule type" value="Genomic_DNA"/>
</dbReference>
<evidence type="ECO:0000256" key="2">
    <source>
        <dbReference type="SAM" id="MobiDB-lite"/>
    </source>
</evidence>
<feature type="compositionally biased region" description="Acidic residues" evidence="2">
    <location>
        <begin position="645"/>
        <end position="669"/>
    </location>
</feature>
<feature type="compositionally biased region" description="Low complexity" evidence="2">
    <location>
        <begin position="440"/>
        <end position="461"/>
    </location>
</feature>
<dbReference type="Proteomes" id="UP001470230">
    <property type="component" value="Unassembled WGS sequence"/>
</dbReference>
<feature type="compositionally biased region" description="Polar residues" evidence="2">
    <location>
        <begin position="825"/>
        <end position="841"/>
    </location>
</feature>
<dbReference type="PANTHER" id="PTHR15361">
    <property type="entry name" value="RAD51/NUKS-INTERACTING PROTEIN"/>
    <property type="match status" value="1"/>
</dbReference>
<feature type="coiled-coil region" evidence="1">
    <location>
        <begin position="251"/>
        <end position="341"/>
    </location>
</feature>
<protein>
    <submittedName>
        <fullName evidence="3">Uncharacterized protein</fullName>
    </submittedName>
</protein>
<gene>
    <name evidence="3" type="ORF">M9Y10_005834</name>
</gene>
<feature type="compositionally biased region" description="Acidic residues" evidence="2">
    <location>
        <begin position="481"/>
        <end position="501"/>
    </location>
</feature>
<feature type="compositionally biased region" description="Low complexity" evidence="2">
    <location>
        <begin position="571"/>
        <end position="585"/>
    </location>
</feature>
<dbReference type="InterPro" id="IPR052003">
    <property type="entry name" value="HR_DNA-Binding_Protein"/>
</dbReference>
<feature type="compositionally biased region" description="Polar residues" evidence="2">
    <location>
        <begin position="424"/>
        <end position="439"/>
    </location>
</feature>
<name>A0ABR2JCN1_9EUKA</name>
<feature type="compositionally biased region" description="Basic residues" evidence="2">
    <location>
        <begin position="692"/>
        <end position="704"/>
    </location>
</feature>
<feature type="compositionally biased region" description="Basic and acidic residues" evidence="2">
    <location>
        <begin position="670"/>
        <end position="682"/>
    </location>
</feature>
<feature type="region of interest" description="Disordered" evidence="2">
    <location>
        <begin position="817"/>
        <end position="841"/>
    </location>
</feature>